<dbReference type="Proteomes" id="UP000664521">
    <property type="component" value="Unassembled WGS sequence"/>
</dbReference>
<proteinExistence type="predicted"/>
<reference evidence="1" key="1">
    <citation type="submission" date="2021-03" db="EMBL/GenBank/DDBJ databases">
        <authorList>
            <person name="Tagirdzhanova G."/>
        </authorList>
    </citation>
    <scope>NUCLEOTIDE SEQUENCE</scope>
</reference>
<accession>A0A8H3IR12</accession>
<evidence type="ECO:0000313" key="2">
    <source>
        <dbReference type="Proteomes" id="UP000664521"/>
    </source>
</evidence>
<sequence length="257" mass="28690">MVPDSYDDGPKSCSRVEASDPAAAKWHLVEPEIVDLLIRLSYATLSLVRRGAPSPGTDNPITVLVGASESTKPTWNRIVDDIRSILAKSWLSEIRVAVTPIDERYPIAAGPGSSGKILFIEDFDFAVGMGASFASDSIDASATIGGTIFIQCPESRIRLFMSAFHTFLGVVKERLQFQGFRGEDNNRSFPIVMPSKPDTRRTLEEYQSIRNLNKEAIKDAEQKFEATNDDKYLKVINDNKKQLHECEACYDQNHRPY</sequence>
<keyword evidence="2" id="KW-1185">Reference proteome</keyword>
<comment type="caution">
    <text evidence="1">The sequence shown here is derived from an EMBL/GenBank/DDBJ whole genome shotgun (WGS) entry which is preliminary data.</text>
</comment>
<protein>
    <submittedName>
        <fullName evidence="1">Uncharacterized protein</fullName>
    </submittedName>
</protein>
<organism evidence="1 2">
    <name type="scientific">Heterodermia speciosa</name>
    <dbReference type="NCBI Taxonomy" id="116794"/>
    <lineage>
        <taxon>Eukaryota</taxon>
        <taxon>Fungi</taxon>
        <taxon>Dikarya</taxon>
        <taxon>Ascomycota</taxon>
        <taxon>Pezizomycotina</taxon>
        <taxon>Lecanoromycetes</taxon>
        <taxon>OSLEUM clade</taxon>
        <taxon>Lecanoromycetidae</taxon>
        <taxon>Caliciales</taxon>
        <taxon>Physciaceae</taxon>
        <taxon>Heterodermia</taxon>
    </lineage>
</organism>
<dbReference type="AlphaFoldDB" id="A0A8H3IR12"/>
<name>A0A8H3IR12_9LECA</name>
<gene>
    <name evidence="1" type="ORF">HETSPECPRED_010576</name>
</gene>
<evidence type="ECO:0000313" key="1">
    <source>
        <dbReference type="EMBL" id="CAF9937147.1"/>
    </source>
</evidence>
<dbReference type="EMBL" id="CAJPDS010000098">
    <property type="protein sequence ID" value="CAF9937147.1"/>
    <property type="molecule type" value="Genomic_DNA"/>
</dbReference>